<dbReference type="Proteomes" id="UP000327013">
    <property type="component" value="Unassembled WGS sequence"/>
</dbReference>
<evidence type="ECO:0000256" key="1">
    <source>
        <dbReference type="SAM" id="MobiDB-lite"/>
    </source>
</evidence>
<dbReference type="PANTHER" id="PTHR15837:SF5">
    <property type="entry name" value="NYN DOMAIN-CONTAINING PROTEIN"/>
    <property type="match status" value="1"/>
</dbReference>
<gene>
    <name evidence="2" type="ORF">FH972_023068</name>
</gene>
<evidence type="ECO:0008006" key="4">
    <source>
        <dbReference type="Google" id="ProtNLM"/>
    </source>
</evidence>
<feature type="region of interest" description="Disordered" evidence="1">
    <location>
        <begin position="104"/>
        <end position="181"/>
    </location>
</feature>
<feature type="compositionally biased region" description="Basic residues" evidence="1">
    <location>
        <begin position="140"/>
        <end position="151"/>
    </location>
</feature>
<dbReference type="GO" id="GO:0006606">
    <property type="term" value="P:protein import into nucleus"/>
    <property type="evidence" value="ECO:0007669"/>
    <property type="project" value="TreeGrafter"/>
</dbReference>
<feature type="region of interest" description="Disordered" evidence="1">
    <location>
        <begin position="493"/>
        <end position="522"/>
    </location>
</feature>
<keyword evidence="3" id="KW-1185">Reference proteome</keyword>
<sequence length="641" mass="70548">MPSNIQADTSWDFTPVYALIQSLSEKGRDSVDGGDATPSPHAKRRAFADDGGVGLGDFNNVWDYLGVSRDKPTPSVPTFESATAKKDKYGDAYASDGAAYYNQSSKSVRWRDETDGGDIADTQAEDTSLSGLENEGLTKNQRKKRNRKIRKKAELEELAANLARKKNAGPVESGDESDVSPQAIRILSPASRARFHAHNNSMSGSYPPIKPPKDLPPKFSHATLSDNSFRPMQVAPAKRPPTKTPSQPNDGHLSAQISAAVDKVAATMKKAPETPQRPMPQTLHNSLLATHAGVTTKAFHPQPDPFNSVRPAANKNSVKNPFQSALANPMSVADQLNKKLESTPTKSRQANDILPLVHRTSSDRNWSLLLKLLNQFPENRDTLLSPLQLSYNRPVPYGIHVFVDASNILIGFMDHLKRARNIPEHARVPRVYPSFHALALLLERRRPVAKRVLAGSTPHVPAFDEAKEIGYDCSILDKVWKARELTERQRRFAVKAASGGRPQSGHGSDSGGNGGVSDTVPHHQQPKWVEQGVDEVLHLKILESILDVPTASHDSSKAGSCERPTMVLATGDAAEAEYSSGFRKMVERALTHGWNVEVMAWGASINHDWRKMEKKSEWQSRFRIIELDSYVEELFSDADAA</sequence>
<evidence type="ECO:0000313" key="2">
    <source>
        <dbReference type="EMBL" id="KAB8346016.1"/>
    </source>
</evidence>
<proteinExistence type="predicted"/>
<name>A0A5N6KU31_9ROSI</name>
<dbReference type="InterPro" id="IPR007681">
    <property type="entry name" value="Mog1"/>
</dbReference>
<dbReference type="AlphaFoldDB" id="A0A5N6KU31"/>
<dbReference type="GO" id="GO:0031267">
    <property type="term" value="F:small GTPase binding"/>
    <property type="evidence" value="ECO:0007669"/>
    <property type="project" value="TreeGrafter"/>
</dbReference>
<evidence type="ECO:0000313" key="3">
    <source>
        <dbReference type="Proteomes" id="UP000327013"/>
    </source>
</evidence>
<dbReference type="OrthoDB" id="5590473at2759"/>
<comment type="caution">
    <text evidence="2">The sequence shown here is derived from an EMBL/GenBank/DDBJ whole genome shotgun (WGS) entry which is preliminary data.</text>
</comment>
<dbReference type="PANTHER" id="PTHR15837">
    <property type="entry name" value="RAN GUANINE NUCLEOTIDE RELEASE FACTOR"/>
    <property type="match status" value="1"/>
</dbReference>
<reference evidence="2 3" key="1">
    <citation type="submission" date="2019-06" db="EMBL/GenBank/DDBJ databases">
        <title>A chromosomal-level reference genome of Carpinus fangiana (Coryloideae, Betulaceae).</title>
        <authorList>
            <person name="Yang X."/>
            <person name="Wang Z."/>
            <person name="Zhang L."/>
            <person name="Hao G."/>
            <person name="Liu J."/>
            <person name="Yang Y."/>
        </authorList>
    </citation>
    <scope>NUCLEOTIDE SEQUENCE [LARGE SCALE GENOMIC DNA]</scope>
    <source>
        <strain evidence="2">Cfa_2016G</strain>
        <tissue evidence="2">Leaf</tissue>
    </source>
</reference>
<organism evidence="2 3">
    <name type="scientific">Carpinus fangiana</name>
    <dbReference type="NCBI Taxonomy" id="176857"/>
    <lineage>
        <taxon>Eukaryota</taxon>
        <taxon>Viridiplantae</taxon>
        <taxon>Streptophyta</taxon>
        <taxon>Embryophyta</taxon>
        <taxon>Tracheophyta</taxon>
        <taxon>Spermatophyta</taxon>
        <taxon>Magnoliopsida</taxon>
        <taxon>eudicotyledons</taxon>
        <taxon>Gunneridae</taxon>
        <taxon>Pentapetalae</taxon>
        <taxon>rosids</taxon>
        <taxon>fabids</taxon>
        <taxon>Fagales</taxon>
        <taxon>Betulaceae</taxon>
        <taxon>Carpinus</taxon>
    </lineage>
</organism>
<feature type="region of interest" description="Disordered" evidence="1">
    <location>
        <begin position="197"/>
        <end position="252"/>
    </location>
</feature>
<dbReference type="GO" id="GO:0005634">
    <property type="term" value="C:nucleus"/>
    <property type="evidence" value="ECO:0007669"/>
    <property type="project" value="TreeGrafter"/>
</dbReference>
<feature type="region of interest" description="Disordered" evidence="1">
    <location>
        <begin position="24"/>
        <end position="51"/>
    </location>
</feature>
<dbReference type="EMBL" id="VIBQ01000013">
    <property type="protein sequence ID" value="KAB8346016.1"/>
    <property type="molecule type" value="Genomic_DNA"/>
</dbReference>
<accession>A0A5N6KU31</accession>
<protein>
    <recommendedName>
        <fullName evidence="4">NYN domain-containing protein</fullName>
    </recommendedName>
</protein>
<dbReference type="CDD" id="cd18724">
    <property type="entry name" value="PIN_LabA-like"/>
    <property type="match status" value="1"/>
</dbReference>
<dbReference type="GO" id="GO:0005085">
    <property type="term" value="F:guanyl-nucleotide exchange factor activity"/>
    <property type="evidence" value="ECO:0007669"/>
    <property type="project" value="TreeGrafter"/>
</dbReference>